<feature type="compositionally biased region" description="Basic residues" evidence="1">
    <location>
        <begin position="1"/>
        <end position="12"/>
    </location>
</feature>
<accession>A0AAW0SS57</accession>
<feature type="compositionally biased region" description="Polar residues" evidence="1">
    <location>
        <begin position="51"/>
        <end position="63"/>
    </location>
</feature>
<feature type="compositionally biased region" description="Basic residues" evidence="1">
    <location>
        <begin position="81"/>
        <end position="91"/>
    </location>
</feature>
<organism evidence="2 3">
    <name type="scientific">Scylla paramamosain</name>
    <name type="common">Mud crab</name>
    <dbReference type="NCBI Taxonomy" id="85552"/>
    <lineage>
        <taxon>Eukaryota</taxon>
        <taxon>Metazoa</taxon>
        <taxon>Ecdysozoa</taxon>
        <taxon>Arthropoda</taxon>
        <taxon>Crustacea</taxon>
        <taxon>Multicrustacea</taxon>
        <taxon>Malacostraca</taxon>
        <taxon>Eumalacostraca</taxon>
        <taxon>Eucarida</taxon>
        <taxon>Decapoda</taxon>
        <taxon>Pleocyemata</taxon>
        <taxon>Brachyura</taxon>
        <taxon>Eubrachyura</taxon>
        <taxon>Portunoidea</taxon>
        <taxon>Portunidae</taxon>
        <taxon>Portuninae</taxon>
        <taxon>Scylla</taxon>
    </lineage>
</organism>
<dbReference type="EMBL" id="JARAKH010000046">
    <property type="protein sequence ID" value="KAK8378193.1"/>
    <property type="molecule type" value="Genomic_DNA"/>
</dbReference>
<feature type="compositionally biased region" description="Basic and acidic residues" evidence="1">
    <location>
        <begin position="22"/>
        <end position="50"/>
    </location>
</feature>
<protein>
    <submittedName>
        <fullName evidence="2">Uncharacterized protein</fullName>
    </submittedName>
</protein>
<evidence type="ECO:0000313" key="3">
    <source>
        <dbReference type="Proteomes" id="UP001487740"/>
    </source>
</evidence>
<sequence length="91" mass="10424">MKKKRDTGRKIKSSIGTADLNLNKHENREGRLGLLREIKRSSGYKGEKQDSLASIRSNITTPVNKEGKEGKENITITNRKETRKRRKGKME</sequence>
<proteinExistence type="predicted"/>
<evidence type="ECO:0000313" key="2">
    <source>
        <dbReference type="EMBL" id="KAK8378193.1"/>
    </source>
</evidence>
<keyword evidence="3" id="KW-1185">Reference proteome</keyword>
<feature type="region of interest" description="Disordered" evidence="1">
    <location>
        <begin position="1"/>
        <end position="91"/>
    </location>
</feature>
<reference evidence="2 3" key="1">
    <citation type="submission" date="2023-03" db="EMBL/GenBank/DDBJ databases">
        <title>High-quality genome of Scylla paramamosain provides insights in environmental adaptation.</title>
        <authorList>
            <person name="Zhang L."/>
        </authorList>
    </citation>
    <scope>NUCLEOTIDE SEQUENCE [LARGE SCALE GENOMIC DNA]</scope>
    <source>
        <strain evidence="2">LZ_2023a</strain>
        <tissue evidence="2">Muscle</tissue>
    </source>
</reference>
<evidence type="ECO:0000256" key="1">
    <source>
        <dbReference type="SAM" id="MobiDB-lite"/>
    </source>
</evidence>
<dbReference type="Proteomes" id="UP001487740">
    <property type="component" value="Unassembled WGS sequence"/>
</dbReference>
<name>A0AAW0SS57_SCYPA</name>
<comment type="caution">
    <text evidence="2">The sequence shown here is derived from an EMBL/GenBank/DDBJ whole genome shotgun (WGS) entry which is preliminary data.</text>
</comment>
<gene>
    <name evidence="2" type="ORF">O3P69_018873</name>
</gene>
<dbReference type="AlphaFoldDB" id="A0AAW0SS57"/>